<dbReference type="RefSeq" id="WP_186815886.1">
    <property type="nucleotide sequence ID" value="NZ_BJXB01000004.1"/>
</dbReference>
<organism evidence="2 3">
    <name type="scientific">Deinococcus cellulosilyticus (strain DSM 18568 / NBRC 106333 / KACC 11606 / 5516J-15)</name>
    <dbReference type="NCBI Taxonomy" id="1223518"/>
    <lineage>
        <taxon>Bacteria</taxon>
        <taxon>Thermotogati</taxon>
        <taxon>Deinococcota</taxon>
        <taxon>Deinococci</taxon>
        <taxon>Deinococcales</taxon>
        <taxon>Deinococcaceae</taxon>
        <taxon>Deinococcus</taxon>
    </lineage>
</organism>
<dbReference type="EMBL" id="BJXB01000004">
    <property type="protein sequence ID" value="GEM45703.1"/>
    <property type="molecule type" value="Genomic_DNA"/>
</dbReference>
<evidence type="ECO:0000256" key="1">
    <source>
        <dbReference type="SAM" id="MobiDB-lite"/>
    </source>
</evidence>
<dbReference type="AlphaFoldDB" id="A0A511MYP9"/>
<keyword evidence="3" id="KW-1185">Reference proteome</keyword>
<evidence type="ECO:0000313" key="3">
    <source>
        <dbReference type="Proteomes" id="UP000321306"/>
    </source>
</evidence>
<protein>
    <submittedName>
        <fullName evidence="2">Uncharacterized protein</fullName>
    </submittedName>
</protein>
<feature type="compositionally biased region" description="Polar residues" evidence="1">
    <location>
        <begin position="41"/>
        <end position="50"/>
    </location>
</feature>
<name>A0A511MYP9_DEIC1</name>
<reference evidence="2 3" key="1">
    <citation type="submission" date="2019-07" db="EMBL/GenBank/DDBJ databases">
        <title>Whole genome shotgun sequence of Deinococcus cellulosilyticus NBRC 106333.</title>
        <authorList>
            <person name="Hosoyama A."/>
            <person name="Uohara A."/>
            <person name="Ohji S."/>
            <person name="Ichikawa N."/>
        </authorList>
    </citation>
    <scope>NUCLEOTIDE SEQUENCE [LARGE SCALE GENOMIC DNA]</scope>
    <source>
        <strain evidence="2 3">NBRC 106333</strain>
    </source>
</reference>
<evidence type="ECO:0000313" key="2">
    <source>
        <dbReference type="EMBL" id="GEM45703.1"/>
    </source>
</evidence>
<proteinExistence type="predicted"/>
<comment type="caution">
    <text evidence="2">The sequence shown here is derived from an EMBL/GenBank/DDBJ whole genome shotgun (WGS) entry which is preliminary data.</text>
</comment>
<accession>A0A511MYP9</accession>
<feature type="region of interest" description="Disordered" evidence="1">
    <location>
        <begin position="1"/>
        <end position="50"/>
    </location>
</feature>
<dbReference type="Proteomes" id="UP000321306">
    <property type="component" value="Unassembled WGS sequence"/>
</dbReference>
<sequence length="50" mass="5532">MIEHPNEDTPDVNPGDPAPYPVPDPEITERPELPDMPDIQVPNTQEEPAS</sequence>
<gene>
    <name evidence="2" type="ORF">DC3_13380</name>
</gene>